<dbReference type="AlphaFoldDB" id="A0A1W2CT96"/>
<dbReference type="GO" id="GO:0009252">
    <property type="term" value="P:peptidoglycan biosynthetic process"/>
    <property type="evidence" value="ECO:0007669"/>
    <property type="project" value="UniProtKB-KW"/>
</dbReference>
<keyword evidence="7 21" id="KW-0812">Transmembrane</keyword>
<dbReference type="PANTHER" id="PTHR30474">
    <property type="entry name" value="CELL CYCLE PROTEIN"/>
    <property type="match status" value="1"/>
</dbReference>
<evidence type="ECO:0000256" key="13">
    <source>
        <dbReference type="ARBA" id="ARBA00023316"/>
    </source>
</evidence>
<keyword evidence="9" id="KW-0573">Peptidoglycan synthesis</keyword>
<dbReference type="GO" id="GO:0051301">
    <property type="term" value="P:cell division"/>
    <property type="evidence" value="ECO:0007669"/>
    <property type="project" value="UniProtKB-KW"/>
</dbReference>
<keyword evidence="5" id="KW-0328">Glycosyltransferase</keyword>
<dbReference type="GO" id="GO:0071555">
    <property type="term" value="P:cell wall organization"/>
    <property type="evidence" value="ECO:0007669"/>
    <property type="project" value="UniProtKB-KW"/>
</dbReference>
<feature type="transmembrane region" description="Helical" evidence="21">
    <location>
        <begin position="67"/>
        <end position="87"/>
    </location>
</feature>
<protein>
    <recommendedName>
        <fullName evidence="17">Probable peptidoglycan glycosyltransferase FtsW</fullName>
        <ecNumber evidence="19">2.4.99.28</ecNumber>
    </recommendedName>
    <alternativeName>
        <fullName evidence="18">Cell division protein FtsW</fullName>
    </alternativeName>
    <alternativeName>
        <fullName evidence="15">Cell wall polymerase</fullName>
    </alternativeName>
    <alternativeName>
        <fullName evidence="14">Peptidoglycan polymerase</fullName>
    </alternativeName>
</protein>
<feature type="transmembrane region" description="Helical" evidence="21">
    <location>
        <begin position="93"/>
        <end position="113"/>
    </location>
</feature>
<keyword evidence="12" id="KW-0131">Cell cycle</keyword>
<organism evidence="22 23">
    <name type="scientific">Primorskyibacter flagellatus</name>
    <dbReference type="NCBI Taxonomy" id="1387277"/>
    <lineage>
        <taxon>Bacteria</taxon>
        <taxon>Pseudomonadati</taxon>
        <taxon>Pseudomonadota</taxon>
        <taxon>Alphaproteobacteria</taxon>
        <taxon>Rhodobacterales</taxon>
        <taxon>Roseobacteraceae</taxon>
        <taxon>Primorskyibacter</taxon>
    </lineage>
</organism>
<dbReference type="InterPro" id="IPR001182">
    <property type="entry name" value="FtsW/RodA"/>
</dbReference>
<dbReference type="GO" id="GO:0032153">
    <property type="term" value="C:cell division site"/>
    <property type="evidence" value="ECO:0007669"/>
    <property type="project" value="TreeGrafter"/>
</dbReference>
<accession>A0A1W2CT96</accession>
<evidence type="ECO:0000256" key="5">
    <source>
        <dbReference type="ARBA" id="ARBA00022676"/>
    </source>
</evidence>
<evidence type="ECO:0000313" key="22">
    <source>
        <dbReference type="EMBL" id="SMC88443.1"/>
    </source>
</evidence>
<evidence type="ECO:0000256" key="8">
    <source>
        <dbReference type="ARBA" id="ARBA00022960"/>
    </source>
</evidence>
<evidence type="ECO:0000256" key="10">
    <source>
        <dbReference type="ARBA" id="ARBA00022989"/>
    </source>
</evidence>
<keyword evidence="13" id="KW-0961">Cell wall biogenesis/degradation</keyword>
<keyword evidence="11 21" id="KW-0472">Membrane</keyword>
<feature type="transmembrane region" description="Helical" evidence="21">
    <location>
        <begin position="181"/>
        <end position="211"/>
    </location>
</feature>
<dbReference type="OrthoDB" id="9768187at2"/>
<keyword evidence="23" id="KW-1185">Reference proteome</keyword>
<evidence type="ECO:0000256" key="16">
    <source>
        <dbReference type="ARBA" id="ARBA00038053"/>
    </source>
</evidence>
<evidence type="ECO:0000256" key="17">
    <source>
        <dbReference type="ARBA" id="ARBA00041185"/>
    </source>
</evidence>
<dbReference type="STRING" id="1387277.SAMN06295998_10938"/>
<dbReference type="EMBL" id="FWYD01000009">
    <property type="protein sequence ID" value="SMC88443.1"/>
    <property type="molecule type" value="Genomic_DNA"/>
</dbReference>
<feature type="transmembrane region" description="Helical" evidence="21">
    <location>
        <begin position="28"/>
        <end position="47"/>
    </location>
</feature>
<dbReference type="Pfam" id="PF01098">
    <property type="entry name" value="FTSW_RODA_SPOVE"/>
    <property type="match status" value="1"/>
</dbReference>
<name>A0A1W2CT96_9RHOB</name>
<dbReference type="GO" id="GO:0005886">
    <property type="term" value="C:plasma membrane"/>
    <property type="evidence" value="ECO:0007669"/>
    <property type="project" value="UniProtKB-SubCell"/>
</dbReference>
<keyword evidence="8" id="KW-0133">Cell shape</keyword>
<evidence type="ECO:0000256" key="2">
    <source>
        <dbReference type="ARBA" id="ARBA00004752"/>
    </source>
</evidence>
<evidence type="ECO:0000256" key="14">
    <source>
        <dbReference type="ARBA" id="ARBA00032370"/>
    </source>
</evidence>
<dbReference type="GO" id="GO:0008955">
    <property type="term" value="F:peptidoglycan glycosyltransferase activity"/>
    <property type="evidence" value="ECO:0007669"/>
    <property type="project" value="UniProtKB-EC"/>
</dbReference>
<evidence type="ECO:0000256" key="21">
    <source>
        <dbReference type="SAM" id="Phobius"/>
    </source>
</evidence>
<dbReference type="InterPro" id="IPR013437">
    <property type="entry name" value="FtsW"/>
</dbReference>
<dbReference type="PANTHER" id="PTHR30474:SF2">
    <property type="entry name" value="PEPTIDOGLYCAN GLYCOSYLTRANSFERASE FTSW-RELATED"/>
    <property type="match status" value="1"/>
</dbReference>
<feature type="transmembrane region" description="Helical" evidence="21">
    <location>
        <begin position="349"/>
        <end position="370"/>
    </location>
</feature>
<dbReference type="RefSeq" id="WP_084353320.1">
    <property type="nucleotide sequence ID" value="NZ_FWYD01000009.1"/>
</dbReference>
<dbReference type="Proteomes" id="UP000192330">
    <property type="component" value="Unassembled WGS sequence"/>
</dbReference>
<keyword evidence="6" id="KW-0808">Transferase</keyword>
<evidence type="ECO:0000256" key="15">
    <source>
        <dbReference type="ARBA" id="ARBA00033270"/>
    </source>
</evidence>
<dbReference type="EC" id="2.4.99.28" evidence="19"/>
<feature type="transmembrane region" description="Helical" evidence="21">
    <location>
        <begin position="316"/>
        <end position="337"/>
    </location>
</feature>
<dbReference type="GO" id="GO:0008360">
    <property type="term" value="P:regulation of cell shape"/>
    <property type="evidence" value="ECO:0007669"/>
    <property type="project" value="UniProtKB-KW"/>
</dbReference>
<comment type="catalytic activity">
    <reaction evidence="20">
        <text>[GlcNAc-(1-&gt;4)-Mur2Ac(oyl-L-Ala-gamma-D-Glu-L-Lys-D-Ala-D-Ala)](n)-di-trans,octa-cis-undecaprenyl diphosphate + beta-D-GlcNAc-(1-&gt;4)-Mur2Ac(oyl-L-Ala-gamma-D-Glu-L-Lys-D-Ala-D-Ala)-di-trans,octa-cis-undecaprenyl diphosphate = [GlcNAc-(1-&gt;4)-Mur2Ac(oyl-L-Ala-gamma-D-Glu-L-Lys-D-Ala-D-Ala)](n+1)-di-trans,octa-cis-undecaprenyl diphosphate + di-trans,octa-cis-undecaprenyl diphosphate + H(+)</text>
        <dbReference type="Rhea" id="RHEA:23708"/>
        <dbReference type="Rhea" id="RHEA-COMP:9602"/>
        <dbReference type="Rhea" id="RHEA-COMP:9603"/>
        <dbReference type="ChEBI" id="CHEBI:15378"/>
        <dbReference type="ChEBI" id="CHEBI:58405"/>
        <dbReference type="ChEBI" id="CHEBI:60033"/>
        <dbReference type="ChEBI" id="CHEBI:78435"/>
        <dbReference type="EC" id="2.4.99.28"/>
    </reaction>
</comment>
<comment type="similarity">
    <text evidence="16">Belongs to the SEDS family. FtsW subfamily.</text>
</comment>
<keyword evidence="10 21" id="KW-1133">Transmembrane helix</keyword>
<evidence type="ECO:0000256" key="11">
    <source>
        <dbReference type="ARBA" id="ARBA00023136"/>
    </source>
</evidence>
<gene>
    <name evidence="22" type="ORF">SAMN06295998_10938</name>
</gene>
<reference evidence="22 23" key="1">
    <citation type="submission" date="2017-04" db="EMBL/GenBank/DDBJ databases">
        <authorList>
            <person name="Afonso C.L."/>
            <person name="Miller P.J."/>
            <person name="Scott M.A."/>
            <person name="Spackman E."/>
            <person name="Goraichik I."/>
            <person name="Dimitrov K.M."/>
            <person name="Suarez D.L."/>
            <person name="Swayne D.E."/>
        </authorList>
    </citation>
    <scope>NUCLEOTIDE SEQUENCE [LARGE SCALE GENOMIC DNA]</scope>
    <source>
        <strain evidence="22 23">CGMCC 1.12644</strain>
    </source>
</reference>
<evidence type="ECO:0000256" key="6">
    <source>
        <dbReference type="ARBA" id="ARBA00022679"/>
    </source>
</evidence>
<evidence type="ECO:0000256" key="9">
    <source>
        <dbReference type="ARBA" id="ARBA00022984"/>
    </source>
</evidence>
<evidence type="ECO:0000256" key="20">
    <source>
        <dbReference type="ARBA" id="ARBA00049902"/>
    </source>
</evidence>
<evidence type="ECO:0000256" key="1">
    <source>
        <dbReference type="ARBA" id="ARBA00004651"/>
    </source>
</evidence>
<evidence type="ECO:0000256" key="3">
    <source>
        <dbReference type="ARBA" id="ARBA00022475"/>
    </source>
</evidence>
<dbReference type="NCBIfam" id="TIGR02614">
    <property type="entry name" value="ftsW"/>
    <property type="match status" value="1"/>
</dbReference>
<sequence length="388" mass="41862">MTEMVYGSVPVRDGEPILPKWWRTVDRWSMSCILMLFGVGILLGLAASPPLAAKNGFDPFHYVQRQAFFGGLALTAMFLTSMMSPVLVRRLAVLGFLVAFVALAFLPFFGTDFGKGAVRWYSLGFASLQPSEFLKPGFVVVAAWMMAAAQEINGPPGRLWSFALAVAIVLMLAMQPDFGQACLVLFGWGVMYFVAGAPMLLLVGMAGLVVLGGSFAYNNSEHFARRIDGFLNPDVDPTTQLGYATNAIREGGFFGVGVGEGQVKWSLPDAHTDFIIAVAAEEYGLVLVLCIIALYTTVVVRSMVRLMRERDPFIRLAGTGLACMFGVQAMINMGVAVRLLPAKGMTLPFVSYGGSSLIAGGIAVGMLLAFTRNRPQGEIGDILRGRLR</sequence>
<keyword evidence="4 22" id="KW-0132">Cell division</keyword>
<comment type="pathway">
    <text evidence="2">Cell wall biogenesis; peptidoglycan biosynthesis.</text>
</comment>
<comment type="subcellular location">
    <subcellularLocation>
        <location evidence="1">Cell membrane</location>
        <topology evidence="1">Multi-pass membrane protein</topology>
    </subcellularLocation>
</comment>
<evidence type="ECO:0000313" key="23">
    <source>
        <dbReference type="Proteomes" id="UP000192330"/>
    </source>
</evidence>
<evidence type="ECO:0000256" key="7">
    <source>
        <dbReference type="ARBA" id="ARBA00022692"/>
    </source>
</evidence>
<proteinExistence type="inferred from homology"/>
<evidence type="ECO:0000256" key="4">
    <source>
        <dbReference type="ARBA" id="ARBA00022618"/>
    </source>
</evidence>
<keyword evidence="3" id="KW-1003">Cell membrane</keyword>
<evidence type="ECO:0000256" key="19">
    <source>
        <dbReference type="ARBA" id="ARBA00044770"/>
    </source>
</evidence>
<dbReference type="GO" id="GO:0015648">
    <property type="term" value="F:lipid-linked peptidoglycan transporter activity"/>
    <property type="evidence" value="ECO:0007669"/>
    <property type="project" value="TreeGrafter"/>
</dbReference>
<evidence type="ECO:0000256" key="12">
    <source>
        <dbReference type="ARBA" id="ARBA00023306"/>
    </source>
</evidence>
<feature type="transmembrane region" description="Helical" evidence="21">
    <location>
        <begin position="283"/>
        <end position="304"/>
    </location>
</feature>
<evidence type="ECO:0000256" key="18">
    <source>
        <dbReference type="ARBA" id="ARBA00041418"/>
    </source>
</evidence>